<comment type="caution">
    <text evidence="8">Lacks conserved residue(s) required for the propagation of feature annotation.</text>
</comment>
<dbReference type="InterPro" id="IPR029044">
    <property type="entry name" value="Nucleotide-diphossugar_trans"/>
</dbReference>
<gene>
    <name evidence="8" type="primary">mobA</name>
    <name evidence="10" type="ORF">FPZ43_02910</name>
</gene>
<keyword evidence="11" id="KW-1185">Reference proteome</keyword>
<evidence type="ECO:0000256" key="1">
    <source>
        <dbReference type="ARBA" id="ARBA00022490"/>
    </source>
</evidence>
<feature type="binding site" evidence="8">
    <location>
        <position position="183"/>
    </location>
    <ligand>
        <name>GTP</name>
        <dbReference type="ChEBI" id="CHEBI:37565"/>
    </ligand>
</feature>
<dbReference type="PANTHER" id="PTHR19136">
    <property type="entry name" value="MOLYBDENUM COFACTOR GUANYLYLTRANSFERASE"/>
    <property type="match status" value="1"/>
</dbReference>
<feature type="domain" description="MobA-like NTP transferase" evidence="9">
    <location>
        <begin position="168"/>
        <end position="313"/>
    </location>
</feature>
<dbReference type="Pfam" id="PF12804">
    <property type="entry name" value="NTP_transf_3"/>
    <property type="match status" value="1"/>
</dbReference>
<dbReference type="InterPro" id="IPR025877">
    <property type="entry name" value="MobA-like_NTP_Trfase"/>
</dbReference>
<evidence type="ECO:0000256" key="6">
    <source>
        <dbReference type="ARBA" id="ARBA00023134"/>
    </source>
</evidence>
<keyword evidence="3 8" id="KW-0479">Metal-binding</keyword>
<evidence type="ECO:0000256" key="4">
    <source>
        <dbReference type="ARBA" id="ARBA00022741"/>
    </source>
</evidence>
<feature type="binding site" evidence="8">
    <location>
        <position position="259"/>
    </location>
    <ligand>
        <name>GTP</name>
        <dbReference type="ChEBI" id="CHEBI:37565"/>
    </ligand>
</feature>
<comment type="cofactor">
    <cofactor evidence="8">
        <name>Mg(2+)</name>
        <dbReference type="ChEBI" id="CHEBI:18420"/>
    </cofactor>
</comment>
<evidence type="ECO:0000256" key="3">
    <source>
        <dbReference type="ARBA" id="ARBA00022723"/>
    </source>
</evidence>
<dbReference type="GO" id="GO:0006777">
    <property type="term" value="P:Mo-molybdopterin cofactor biosynthetic process"/>
    <property type="evidence" value="ECO:0007669"/>
    <property type="project" value="UniProtKB-KW"/>
</dbReference>
<accession>A0A563UK44</accession>
<sequence length="364" mass="40713">MGSTCNVIKSLAEGLTESLSAKFMVAYADTTHDDDAKLPGRLAAGACLEFTDQINFSQLIYKQPITPFMQRQLFSDADIVFVNGNHQQAKAQVVIIDDNKVESLRKRVGQLTKVELFILTDNGTEVFDFLKEVVPSWQEVPVLKITDLPALITFFAGKLQTNKPKLKGLILAGGKSERMGQDKGRIDWHDKPQRYYAADLLKNYCDEVYISCRDEEQKETIQFEYSTITDTFTGLGPYGGILSAFRHDPDAAWLVLACDLPLVDNDVLQSLTANRNTARIATAFKNAENDFPEPLITIYEPKAYPVLLQFLARGYTCPRKVLINTDVELLPSPANNVLANVNTPEEMEQIQSIIRNSNVLQNAK</sequence>
<dbReference type="Proteomes" id="UP000320042">
    <property type="component" value="Unassembled WGS sequence"/>
</dbReference>
<dbReference type="InterPro" id="IPR013482">
    <property type="entry name" value="Molybde_CF_guanTrfase"/>
</dbReference>
<dbReference type="GO" id="GO:0005525">
    <property type="term" value="F:GTP binding"/>
    <property type="evidence" value="ECO:0007669"/>
    <property type="project" value="UniProtKB-UniRule"/>
</dbReference>
<comment type="caution">
    <text evidence="10">The sequence shown here is derived from an EMBL/GenBank/DDBJ whole genome shotgun (WGS) entry which is preliminary data.</text>
</comment>
<dbReference type="HAMAP" id="MF_00316">
    <property type="entry name" value="MobA"/>
    <property type="match status" value="1"/>
</dbReference>
<reference evidence="10 11" key="1">
    <citation type="submission" date="2019-07" db="EMBL/GenBank/DDBJ databases">
        <authorList>
            <person name="Kim J."/>
        </authorList>
    </citation>
    <scope>NUCLEOTIDE SEQUENCE [LARGE SCALE GENOMIC DNA]</scope>
    <source>
        <strain evidence="11">dk17</strain>
    </source>
</reference>
<evidence type="ECO:0000313" key="10">
    <source>
        <dbReference type="EMBL" id="TWR31752.1"/>
    </source>
</evidence>
<proteinExistence type="inferred from homology"/>
<comment type="subcellular location">
    <subcellularLocation>
        <location evidence="8">Cytoplasm</location>
    </subcellularLocation>
</comment>
<evidence type="ECO:0000256" key="8">
    <source>
        <dbReference type="HAMAP-Rule" id="MF_00316"/>
    </source>
</evidence>
<evidence type="ECO:0000256" key="5">
    <source>
        <dbReference type="ARBA" id="ARBA00022842"/>
    </source>
</evidence>
<keyword evidence="7 8" id="KW-0501">Molybdenum cofactor biosynthesis</keyword>
<comment type="similarity">
    <text evidence="8">Belongs to the MobA family.</text>
</comment>
<organism evidence="10 11">
    <name type="scientific">Mucilaginibacter pallidiroseus</name>
    <dbReference type="NCBI Taxonomy" id="2599295"/>
    <lineage>
        <taxon>Bacteria</taxon>
        <taxon>Pseudomonadati</taxon>
        <taxon>Bacteroidota</taxon>
        <taxon>Sphingobacteriia</taxon>
        <taxon>Sphingobacteriales</taxon>
        <taxon>Sphingobacteriaceae</taxon>
        <taxon>Mucilaginibacter</taxon>
    </lineage>
</organism>
<evidence type="ECO:0000259" key="9">
    <source>
        <dbReference type="Pfam" id="PF12804"/>
    </source>
</evidence>
<evidence type="ECO:0000256" key="2">
    <source>
        <dbReference type="ARBA" id="ARBA00022679"/>
    </source>
</evidence>
<dbReference type="AlphaFoldDB" id="A0A563UK44"/>
<dbReference type="EC" id="2.7.7.77" evidence="8"/>
<feature type="binding site" evidence="8">
    <location>
        <begin position="171"/>
        <end position="173"/>
    </location>
    <ligand>
        <name>GTP</name>
        <dbReference type="ChEBI" id="CHEBI:37565"/>
    </ligand>
</feature>
<evidence type="ECO:0000313" key="11">
    <source>
        <dbReference type="Proteomes" id="UP000320042"/>
    </source>
</evidence>
<dbReference type="CDD" id="cd02503">
    <property type="entry name" value="MobA"/>
    <property type="match status" value="1"/>
</dbReference>
<dbReference type="EMBL" id="VOEJ01000001">
    <property type="protein sequence ID" value="TWR31752.1"/>
    <property type="molecule type" value="Genomic_DNA"/>
</dbReference>
<keyword evidence="5 8" id="KW-0460">Magnesium</keyword>
<protein>
    <recommendedName>
        <fullName evidence="8">Probable molybdenum cofactor guanylyltransferase</fullName>
        <shortName evidence="8">MoCo guanylyltransferase</shortName>
        <ecNumber evidence="8">2.7.7.77</ecNumber>
    </recommendedName>
    <alternativeName>
        <fullName evidence="8">GTP:molybdopterin guanylyltransferase</fullName>
    </alternativeName>
    <alternativeName>
        <fullName evidence="8">Mo-MPT guanylyltransferase</fullName>
    </alternativeName>
    <alternativeName>
        <fullName evidence="8">Molybdopterin guanylyltransferase</fullName>
    </alternativeName>
    <alternativeName>
        <fullName evidence="8">Molybdopterin-guanine dinucleotide synthase</fullName>
        <shortName evidence="8">MGD synthase</shortName>
    </alternativeName>
</protein>
<keyword evidence="4 8" id="KW-0547">Nucleotide-binding</keyword>
<keyword evidence="1 8" id="KW-0963">Cytoplasm</keyword>
<dbReference type="GO" id="GO:0046872">
    <property type="term" value="F:metal ion binding"/>
    <property type="evidence" value="ECO:0007669"/>
    <property type="project" value="UniProtKB-KW"/>
</dbReference>
<dbReference type="Gene3D" id="3.90.550.10">
    <property type="entry name" value="Spore Coat Polysaccharide Biosynthesis Protein SpsA, Chain A"/>
    <property type="match status" value="1"/>
</dbReference>
<comment type="catalytic activity">
    <reaction evidence="8">
        <text>Mo-molybdopterin + GTP + H(+) = Mo-molybdopterin guanine dinucleotide + diphosphate</text>
        <dbReference type="Rhea" id="RHEA:34243"/>
        <dbReference type="ChEBI" id="CHEBI:15378"/>
        <dbReference type="ChEBI" id="CHEBI:33019"/>
        <dbReference type="ChEBI" id="CHEBI:37565"/>
        <dbReference type="ChEBI" id="CHEBI:71302"/>
        <dbReference type="ChEBI" id="CHEBI:71310"/>
        <dbReference type="EC" id="2.7.7.77"/>
    </reaction>
</comment>
<dbReference type="SUPFAM" id="SSF53448">
    <property type="entry name" value="Nucleotide-diphospho-sugar transferases"/>
    <property type="match status" value="1"/>
</dbReference>
<dbReference type="GO" id="GO:0061603">
    <property type="term" value="F:molybdenum cofactor guanylyltransferase activity"/>
    <property type="evidence" value="ECO:0007669"/>
    <property type="project" value="UniProtKB-EC"/>
</dbReference>
<comment type="function">
    <text evidence="8">Transfers a GMP moiety from GTP to Mo-molybdopterin (Mo-MPT) cofactor (Moco or molybdenum cofactor) to form Mo-molybdopterin guanine dinucleotide (Mo-MGD) cofactor.</text>
</comment>
<dbReference type="PANTHER" id="PTHR19136:SF81">
    <property type="entry name" value="MOLYBDENUM COFACTOR GUANYLYLTRANSFERASE"/>
    <property type="match status" value="1"/>
</dbReference>
<feature type="binding site" evidence="8">
    <location>
        <position position="230"/>
    </location>
    <ligand>
        <name>GTP</name>
        <dbReference type="ChEBI" id="CHEBI:37565"/>
    </ligand>
</feature>
<keyword evidence="6 8" id="KW-0342">GTP-binding</keyword>
<comment type="domain">
    <text evidence="8">The N-terminal domain determines nucleotide recognition and specific binding, while the C-terminal domain determines the specific binding to the target protein.</text>
</comment>
<keyword evidence="2 8" id="KW-0808">Transferase</keyword>
<name>A0A563UK44_9SPHI</name>
<dbReference type="OrthoDB" id="9788394at2"/>
<dbReference type="GO" id="GO:0005737">
    <property type="term" value="C:cytoplasm"/>
    <property type="evidence" value="ECO:0007669"/>
    <property type="project" value="UniProtKB-SubCell"/>
</dbReference>
<evidence type="ECO:0000256" key="7">
    <source>
        <dbReference type="ARBA" id="ARBA00023150"/>
    </source>
</evidence>
<feature type="binding site" evidence="8">
    <location>
        <position position="259"/>
    </location>
    <ligand>
        <name>Mg(2+)</name>
        <dbReference type="ChEBI" id="CHEBI:18420"/>
    </ligand>
</feature>